<accession>A0A9K3IGJ3</accession>
<keyword evidence="2" id="KW-1185">Reference proteome</keyword>
<reference evidence="1" key="1">
    <citation type="journal article" date="2017" name="Nature">
        <title>The sunflower genome provides insights into oil metabolism, flowering and Asterid evolution.</title>
        <authorList>
            <person name="Badouin H."/>
            <person name="Gouzy J."/>
            <person name="Grassa C.J."/>
            <person name="Murat F."/>
            <person name="Staton S.E."/>
            <person name="Cottret L."/>
            <person name="Lelandais-Briere C."/>
            <person name="Owens G.L."/>
            <person name="Carrere S."/>
            <person name="Mayjonade B."/>
            <person name="Legrand L."/>
            <person name="Gill N."/>
            <person name="Kane N.C."/>
            <person name="Bowers J.E."/>
            <person name="Hubner S."/>
            <person name="Bellec A."/>
            <person name="Berard A."/>
            <person name="Berges H."/>
            <person name="Blanchet N."/>
            <person name="Boniface M.C."/>
            <person name="Brunel D."/>
            <person name="Catrice O."/>
            <person name="Chaidir N."/>
            <person name="Claudel C."/>
            <person name="Donnadieu C."/>
            <person name="Faraut T."/>
            <person name="Fievet G."/>
            <person name="Helmstetter N."/>
            <person name="King M."/>
            <person name="Knapp S.J."/>
            <person name="Lai Z."/>
            <person name="Le Paslier M.C."/>
            <person name="Lippi Y."/>
            <person name="Lorenzon L."/>
            <person name="Mandel J.R."/>
            <person name="Marage G."/>
            <person name="Marchand G."/>
            <person name="Marquand E."/>
            <person name="Bret-Mestries E."/>
            <person name="Morien E."/>
            <person name="Nambeesan S."/>
            <person name="Nguyen T."/>
            <person name="Pegot-Espagnet P."/>
            <person name="Pouilly N."/>
            <person name="Raftis F."/>
            <person name="Sallet E."/>
            <person name="Schiex T."/>
            <person name="Thomas J."/>
            <person name="Vandecasteele C."/>
            <person name="Vares D."/>
            <person name="Vear F."/>
            <person name="Vautrin S."/>
            <person name="Crespi M."/>
            <person name="Mangin B."/>
            <person name="Burke J.M."/>
            <person name="Salse J."/>
            <person name="Munos S."/>
            <person name="Vincourt P."/>
            <person name="Rieseberg L.H."/>
            <person name="Langlade N.B."/>
        </authorList>
    </citation>
    <scope>NUCLEOTIDE SEQUENCE</scope>
    <source>
        <tissue evidence="1">Leaves</tissue>
    </source>
</reference>
<organism evidence="1 2">
    <name type="scientific">Helianthus annuus</name>
    <name type="common">Common sunflower</name>
    <dbReference type="NCBI Taxonomy" id="4232"/>
    <lineage>
        <taxon>Eukaryota</taxon>
        <taxon>Viridiplantae</taxon>
        <taxon>Streptophyta</taxon>
        <taxon>Embryophyta</taxon>
        <taxon>Tracheophyta</taxon>
        <taxon>Spermatophyta</taxon>
        <taxon>Magnoliopsida</taxon>
        <taxon>eudicotyledons</taxon>
        <taxon>Gunneridae</taxon>
        <taxon>Pentapetalae</taxon>
        <taxon>asterids</taxon>
        <taxon>campanulids</taxon>
        <taxon>Asterales</taxon>
        <taxon>Asteraceae</taxon>
        <taxon>Asteroideae</taxon>
        <taxon>Heliantheae alliance</taxon>
        <taxon>Heliantheae</taxon>
        <taxon>Helianthus</taxon>
    </lineage>
</organism>
<name>A0A9K3IGJ3_HELAN</name>
<gene>
    <name evidence="1" type="ORF">HanXRQr2_Chr08g0345261</name>
</gene>
<evidence type="ECO:0000313" key="1">
    <source>
        <dbReference type="EMBL" id="KAF5795914.1"/>
    </source>
</evidence>
<dbReference type="EMBL" id="MNCJ02000323">
    <property type="protein sequence ID" value="KAF5795914.1"/>
    <property type="molecule type" value="Genomic_DNA"/>
</dbReference>
<proteinExistence type="predicted"/>
<comment type="caution">
    <text evidence="1">The sequence shown here is derived from an EMBL/GenBank/DDBJ whole genome shotgun (WGS) entry which is preliminary data.</text>
</comment>
<dbReference type="Gramene" id="mRNA:HanXRQr2_Chr08g0345261">
    <property type="protein sequence ID" value="CDS:HanXRQr2_Chr08g0345261.1"/>
    <property type="gene ID" value="HanXRQr2_Chr08g0345261"/>
</dbReference>
<dbReference type="Proteomes" id="UP000215914">
    <property type="component" value="Unassembled WGS sequence"/>
</dbReference>
<dbReference type="AlphaFoldDB" id="A0A9K3IGJ3"/>
<evidence type="ECO:0000313" key="2">
    <source>
        <dbReference type="Proteomes" id="UP000215914"/>
    </source>
</evidence>
<reference evidence="1" key="2">
    <citation type="submission" date="2020-06" db="EMBL/GenBank/DDBJ databases">
        <title>Helianthus annuus Genome sequencing and assembly Release 2.</title>
        <authorList>
            <person name="Gouzy J."/>
            <person name="Langlade N."/>
            <person name="Munos S."/>
        </authorList>
    </citation>
    <scope>NUCLEOTIDE SEQUENCE</scope>
    <source>
        <tissue evidence="1">Leaves</tissue>
    </source>
</reference>
<sequence length="71" mass="8380">MWERVHSTHRCLLLRRVPRSTIVFSQVRNNHLRVALSAECTRLEKWLLEVQTSLVNIKSRVDIIQSINDNV</sequence>
<protein>
    <submittedName>
        <fullName evidence="1">Uncharacterized protein</fullName>
    </submittedName>
</protein>